<dbReference type="Proteomes" id="UP000093592">
    <property type="component" value="Unassembled WGS sequence"/>
</dbReference>
<gene>
    <name evidence="2" type="ORF">A5707_20075</name>
</gene>
<dbReference type="AlphaFoldDB" id="A0A1A2Z9N5"/>
<evidence type="ECO:0000313" key="2">
    <source>
        <dbReference type="EMBL" id="OBI47339.1"/>
    </source>
</evidence>
<proteinExistence type="predicted"/>
<accession>A0A1A2Z9N5</accession>
<name>A0A1A2Z9N5_9MYCO</name>
<sequence length="239" mass="26113">MSRRTLLWLSAIAALAVVIAYQVLASSAGDRAKEFAARADVPTVQPGVDVLAGIALVPNRIHRYDYRREAFGEAWTDDNDAPDGHNGCDTRDDILNRDLVDKTYVFIKRCPDAVATGTLHDPYTNATVDFRRGARVGASVQIDHIVPLALAWDMGAYAWPFPQRLRFANDPANLLAVAGKANEDKSDSQPALWMPPNTAFWCQYGMQFIAVLRGYALPIDQASAEVLRQAAATCPAGQP</sequence>
<organism evidence="2 3">
    <name type="scientific">Mycobacterium kyorinense</name>
    <dbReference type="NCBI Taxonomy" id="487514"/>
    <lineage>
        <taxon>Bacteria</taxon>
        <taxon>Bacillati</taxon>
        <taxon>Actinomycetota</taxon>
        <taxon>Actinomycetes</taxon>
        <taxon>Mycobacteriales</taxon>
        <taxon>Mycobacteriaceae</taxon>
        <taxon>Mycobacterium</taxon>
    </lineage>
</organism>
<protein>
    <recommendedName>
        <fullName evidence="1">GmrSD restriction endonucleases C-terminal domain-containing protein</fullName>
    </recommendedName>
</protein>
<dbReference type="Pfam" id="PF07510">
    <property type="entry name" value="GmrSD_C"/>
    <property type="match status" value="1"/>
</dbReference>
<dbReference type="EMBL" id="LZKJ01000088">
    <property type="protein sequence ID" value="OBI47339.1"/>
    <property type="molecule type" value="Genomic_DNA"/>
</dbReference>
<evidence type="ECO:0000313" key="3">
    <source>
        <dbReference type="Proteomes" id="UP000093592"/>
    </source>
</evidence>
<dbReference type="OrthoDB" id="5196645at2"/>
<dbReference type="InterPro" id="IPR011089">
    <property type="entry name" value="GmrSD_C"/>
</dbReference>
<reference evidence="3" key="1">
    <citation type="submission" date="2016-06" db="EMBL/GenBank/DDBJ databases">
        <authorList>
            <person name="Sutton G."/>
            <person name="Brinkac L."/>
            <person name="Sanka R."/>
            <person name="Adams M."/>
            <person name="Lau E."/>
            <person name="Sam S."/>
            <person name="Sreng N."/>
            <person name="Him V."/>
            <person name="Kerleguer A."/>
            <person name="Cheng S."/>
        </authorList>
    </citation>
    <scope>NUCLEOTIDE SEQUENCE [LARGE SCALE GENOMIC DNA]</scope>
    <source>
        <strain evidence="3">E861</strain>
    </source>
</reference>
<evidence type="ECO:0000259" key="1">
    <source>
        <dbReference type="Pfam" id="PF07510"/>
    </source>
</evidence>
<dbReference type="RefSeq" id="WP_065014330.1">
    <property type="nucleotide sequence ID" value="NZ_LZKJ01000088.1"/>
</dbReference>
<comment type="caution">
    <text evidence="2">The sequence shown here is derived from an EMBL/GenBank/DDBJ whole genome shotgun (WGS) entry which is preliminary data.</text>
</comment>
<dbReference type="PANTHER" id="PTHR24094:SF15">
    <property type="entry name" value="AMP-DEPENDENT SYNTHETASE_LIGASE DOMAIN-CONTAINING PROTEIN-RELATED"/>
    <property type="match status" value="1"/>
</dbReference>
<dbReference type="PANTHER" id="PTHR24094">
    <property type="entry name" value="SECRETED PROTEIN"/>
    <property type="match status" value="1"/>
</dbReference>
<feature type="domain" description="GmrSD restriction endonucleases C-terminal" evidence="1">
    <location>
        <begin position="89"/>
        <end position="204"/>
    </location>
</feature>